<feature type="region of interest" description="Disordered" evidence="5">
    <location>
        <begin position="1"/>
        <end position="22"/>
    </location>
</feature>
<dbReference type="InterPro" id="IPR018077">
    <property type="entry name" value="Glyco_hydro_fam25_subgr"/>
</dbReference>
<dbReference type="CDD" id="cd06412">
    <property type="entry name" value="GH25_CH-type"/>
    <property type="match status" value="1"/>
</dbReference>
<evidence type="ECO:0000313" key="7">
    <source>
        <dbReference type="EMBL" id="MFD0920751.1"/>
    </source>
</evidence>
<dbReference type="EC" id="3.2.1.17" evidence="4"/>
<comment type="catalytic activity">
    <reaction evidence="4">
        <text>Hydrolysis of (1-&gt;4)-beta-linkages between N-acetylmuramic acid and N-acetyl-D-glucosamine residues in a peptidoglycan and between N-acetyl-D-glucosamine residues in chitodextrins.</text>
        <dbReference type="EC" id="3.2.1.17"/>
    </reaction>
</comment>
<name>A0ABW3FQG9_9PSEU</name>
<dbReference type="Pfam" id="PF01183">
    <property type="entry name" value="Glyco_hydro_25"/>
    <property type="match status" value="1"/>
</dbReference>
<dbReference type="Gene3D" id="3.20.20.80">
    <property type="entry name" value="Glycosidases"/>
    <property type="match status" value="1"/>
</dbReference>
<feature type="chain" id="PRO_5047305016" description="Lysozyme" evidence="6">
    <location>
        <begin position="37"/>
        <end position="288"/>
    </location>
</feature>
<dbReference type="PANTHER" id="PTHR34135:SF2">
    <property type="entry name" value="LYSOZYME"/>
    <property type="match status" value="1"/>
</dbReference>
<accession>A0ABW3FQG9</accession>
<evidence type="ECO:0000256" key="1">
    <source>
        <dbReference type="ARBA" id="ARBA00010646"/>
    </source>
</evidence>
<evidence type="ECO:0000313" key="8">
    <source>
        <dbReference type="Proteomes" id="UP001597018"/>
    </source>
</evidence>
<comment type="caution">
    <text evidence="7">The sequence shown here is derived from an EMBL/GenBank/DDBJ whole genome shotgun (WGS) entry which is preliminary data.</text>
</comment>
<evidence type="ECO:0000256" key="5">
    <source>
        <dbReference type="SAM" id="MobiDB-lite"/>
    </source>
</evidence>
<dbReference type="RefSeq" id="WP_345600282.1">
    <property type="nucleotide sequence ID" value="NZ_BAABLT010000006.1"/>
</dbReference>
<dbReference type="InterPro" id="IPR008270">
    <property type="entry name" value="Glyco_hydro_25_AS"/>
</dbReference>
<dbReference type="PROSITE" id="PS00953">
    <property type="entry name" value="GLYCOSYL_HYDROL_F25_1"/>
    <property type="match status" value="1"/>
</dbReference>
<keyword evidence="3 4" id="KW-0326">Glycosidase</keyword>
<dbReference type="EMBL" id="JBHTIW010000008">
    <property type="protein sequence ID" value="MFD0920751.1"/>
    <property type="molecule type" value="Genomic_DNA"/>
</dbReference>
<dbReference type="SUPFAM" id="SSF51445">
    <property type="entry name" value="(Trans)glycosidases"/>
    <property type="match status" value="1"/>
</dbReference>
<dbReference type="SMART" id="SM00641">
    <property type="entry name" value="Glyco_25"/>
    <property type="match status" value="1"/>
</dbReference>
<evidence type="ECO:0000256" key="3">
    <source>
        <dbReference type="ARBA" id="ARBA00023295"/>
    </source>
</evidence>
<keyword evidence="8" id="KW-1185">Reference proteome</keyword>
<proteinExistence type="inferred from homology"/>
<evidence type="ECO:0000256" key="6">
    <source>
        <dbReference type="SAM" id="SignalP"/>
    </source>
</evidence>
<evidence type="ECO:0000256" key="2">
    <source>
        <dbReference type="ARBA" id="ARBA00022801"/>
    </source>
</evidence>
<dbReference type="Proteomes" id="UP001597018">
    <property type="component" value="Unassembled WGS sequence"/>
</dbReference>
<keyword evidence="6" id="KW-0732">Signal</keyword>
<feature type="signal peptide" evidence="6">
    <location>
        <begin position="1"/>
        <end position="36"/>
    </location>
</feature>
<sequence>MVRSDRSNTRSPRSGRRRRRPLGPVLAALLATAVCAAPAIGEPLSTRSAPRLDPRDPGGAWAGYSIEGAGGASTAPRALPAGALRGMDVSGHQGDVDWGKARADGAQFAYVKATEGTGFRNDHFGQQYNGSAGAGLVHGAYHFALPDRSPGAQQANFFVDNGGGWPADGRTLPGAVDMEHNPYGEVCYGMDPGAMSRWIADFSNTYRARTGRFPVIYTTANWWNRCTGGNPDFAPNNPLWVARYGPQIGPLPAGWAYHTVWQNSNNGPLPGGQDVFNGDIAQLTRFVS</sequence>
<evidence type="ECO:0000256" key="4">
    <source>
        <dbReference type="RuleBase" id="RU361176"/>
    </source>
</evidence>
<dbReference type="PROSITE" id="PS51904">
    <property type="entry name" value="GLYCOSYL_HYDROL_F25_2"/>
    <property type="match status" value="1"/>
</dbReference>
<protein>
    <recommendedName>
        <fullName evidence="4">Lysozyme</fullName>
        <ecNumber evidence="4">3.2.1.17</ecNumber>
    </recommendedName>
</protein>
<dbReference type="PANTHER" id="PTHR34135">
    <property type="entry name" value="LYSOZYME"/>
    <property type="match status" value="1"/>
</dbReference>
<dbReference type="InterPro" id="IPR017853">
    <property type="entry name" value="GH"/>
</dbReference>
<gene>
    <name evidence="7" type="ORF">ACFQ16_13430</name>
</gene>
<comment type="similarity">
    <text evidence="1 4">Belongs to the glycosyl hydrolase 25 family.</text>
</comment>
<dbReference type="InterPro" id="IPR002053">
    <property type="entry name" value="Glyco_hydro_25"/>
</dbReference>
<keyword evidence="2 4" id="KW-0378">Hydrolase</keyword>
<reference evidence="8" key="1">
    <citation type="journal article" date="2019" name="Int. J. Syst. Evol. Microbiol.">
        <title>The Global Catalogue of Microorganisms (GCM) 10K type strain sequencing project: providing services to taxonomists for standard genome sequencing and annotation.</title>
        <authorList>
            <consortium name="The Broad Institute Genomics Platform"/>
            <consortium name="The Broad Institute Genome Sequencing Center for Infectious Disease"/>
            <person name="Wu L."/>
            <person name="Ma J."/>
        </authorList>
    </citation>
    <scope>NUCLEOTIDE SEQUENCE [LARGE SCALE GENOMIC DNA]</scope>
    <source>
        <strain evidence="8">CCUG 56401</strain>
    </source>
</reference>
<organism evidence="7 8">
    <name type="scientific">Saccharopolyspora rosea</name>
    <dbReference type="NCBI Taxonomy" id="524884"/>
    <lineage>
        <taxon>Bacteria</taxon>
        <taxon>Bacillati</taxon>
        <taxon>Actinomycetota</taxon>
        <taxon>Actinomycetes</taxon>
        <taxon>Pseudonocardiales</taxon>
        <taxon>Pseudonocardiaceae</taxon>
        <taxon>Saccharopolyspora</taxon>
    </lineage>
</organism>